<proteinExistence type="predicted"/>
<dbReference type="Proteomes" id="UP000319516">
    <property type="component" value="Unassembled WGS sequence"/>
</dbReference>
<sequence>MDRNSATTEHLGAVLARAAGTGLAGAALSVERHPKVARGIGLAFSAVVGTAVSLTVGRARDGRTWADAFEEAPAPEAPATPEQRAGSTAGEPALAPVPAAALGVGTFLLSAGVSELGLRCQGRFERWAARTTGHPRIALGLTAAAMSLGIDLAERATAGATPAQP</sequence>
<accession>A0A542YMD7</accession>
<reference evidence="2 3" key="1">
    <citation type="submission" date="2019-06" db="EMBL/GenBank/DDBJ databases">
        <title>Sequencing the genomes of 1000 actinobacteria strains.</title>
        <authorList>
            <person name="Klenk H.-P."/>
        </authorList>
    </citation>
    <scope>NUCLEOTIDE SEQUENCE [LARGE SCALE GENOMIC DNA]</scope>
    <source>
        <strain evidence="2 3">DSM 12335</strain>
    </source>
</reference>
<evidence type="ECO:0000313" key="2">
    <source>
        <dbReference type="EMBL" id="TQL49243.1"/>
    </source>
</evidence>
<gene>
    <name evidence="2" type="ORF">FB467_0308</name>
</gene>
<organism evidence="2 3">
    <name type="scientific">Ornithinicoccus hortensis</name>
    <dbReference type="NCBI Taxonomy" id="82346"/>
    <lineage>
        <taxon>Bacteria</taxon>
        <taxon>Bacillati</taxon>
        <taxon>Actinomycetota</taxon>
        <taxon>Actinomycetes</taxon>
        <taxon>Micrococcales</taxon>
        <taxon>Intrasporangiaceae</taxon>
        <taxon>Ornithinicoccus</taxon>
    </lineage>
</organism>
<protein>
    <submittedName>
        <fullName evidence="2">Uncharacterized protein</fullName>
    </submittedName>
</protein>
<dbReference type="EMBL" id="VFOP01000001">
    <property type="protein sequence ID" value="TQL49243.1"/>
    <property type="molecule type" value="Genomic_DNA"/>
</dbReference>
<keyword evidence="3" id="KW-1185">Reference proteome</keyword>
<feature type="region of interest" description="Disordered" evidence="1">
    <location>
        <begin position="72"/>
        <end position="91"/>
    </location>
</feature>
<name>A0A542YMD7_9MICO</name>
<comment type="caution">
    <text evidence="2">The sequence shown here is derived from an EMBL/GenBank/DDBJ whole genome shotgun (WGS) entry which is preliminary data.</text>
</comment>
<feature type="compositionally biased region" description="Low complexity" evidence="1">
    <location>
        <begin position="72"/>
        <end position="82"/>
    </location>
</feature>
<dbReference type="RefSeq" id="WP_141783521.1">
    <property type="nucleotide sequence ID" value="NZ_BAAAIK010000003.1"/>
</dbReference>
<evidence type="ECO:0000313" key="3">
    <source>
        <dbReference type="Proteomes" id="UP000319516"/>
    </source>
</evidence>
<dbReference type="AlphaFoldDB" id="A0A542YMD7"/>
<evidence type="ECO:0000256" key="1">
    <source>
        <dbReference type="SAM" id="MobiDB-lite"/>
    </source>
</evidence>